<keyword evidence="2" id="KW-1133">Transmembrane helix</keyword>
<comment type="caution">
    <text evidence="3">The sequence shown here is derived from an EMBL/GenBank/DDBJ whole genome shotgun (WGS) entry which is preliminary data.</text>
</comment>
<evidence type="ECO:0000313" key="4">
    <source>
        <dbReference type="Proteomes" id="UP000027586"/>
    </source>
</evidence>
<sequence>MDNNELKIIIPVVLGTIVICLIMCAAVALAKTRRRTAYRTEQIDTVTENIEQGSSNTSWLRSPLSSPRSQRYIQIPAPATTRAESTAVVSDPPPAYQQSQHDVRVQISPA</sequence>
<keyword evidence="2" id="KW-0812">Transmembrane</keyword>
<dbReference type="AlphaFoldDB" id="A0A068S1W4"/>
<accession>A0A068S1W4</accession>
<proteinExistence type="predicted"/>
<keyword evidence="2" id="KW-0472">Membrane</keyword>
<evidence type="ECO:0000313" key="3">
    <source>
        <dbReference type="EMBL" id="CDH56373.1"/>
    </source>
</evidence>
<keyword evidence="4" id="KW-1185">Reference proteome</keyword>
<name>A0A068S1W4_9FUNG</name>
<evidence type="ECO:0000256" key="2">
    <source>
        <dbReference type="SAM" id="Phobius"/>
    </source>
</evidence>
<evidence type="ECO:0000256" key="1">
    <source>
        <dbReference type="SAM" id="MobiDB-lite"/>
    </source>
</evidence>
<protein>
    <submittedName>
        <fullName evidence="3">Uncharacterized protein</fullName>
    </submittedName>
</protein>
<dbReference type="OrthoDB" id="2276408at2759"/>
<reference evidence="3" key="1">
    <citation type="submission" date="2013-08" db="EMBL/GenBank/DDBJ databases">
        <title>Gene expansion shapes genome architecture in the human pathogen Lichtheimia corymbifera: an evolutionary genomics analysis in the ancient terrestrial Mucorales (Mucoromycotina).</title>
        <authorList>
            <person name="Schwartze V.U."/>
            <person name="Winter S."/>
            <person name="Shelest E."/>
            <person name="Marcet-Houben M."/>
            <person name="Horn F."/>
            <person name="Wehner S."/>
            <person name="Hoffmann K."/>
            <person name="Riege K."/>
            <person name="Sammeth M."/>
            <person name="Nowrousian M."/>
            <person name="Valiante V."/>
            <person name="Linde J."/>
            <person name="Jacobsen I.D."/>
            <person name="Marz M."/>
            <person name="Brakhage A.A."/>
            <person name="Gabaldon T."/>
            <person name="Bocker S."/>
            <person name="Voigt K."/>
        </authorList>
    </citation>
    <scope>NUCLEOTIDE SEQUENCE [LARGE SCALE GENOMIC DNA]</scope>
    <source>
        <strain evidence="3">FSU 9682</strain>
    </source>
</reference>
<organism evidence="3 4">
    <name type="scientific">Lichtheimia corymbifera JMRC:FSU:9682</name>
    <dbReference type="NCBI Taxonomy" id="1263082"/>
    <lineage>
        <taxon>Eukaryota</taxon>
        <taxon>Fungi</taxon>
        <taxon>Fungi incertae sedis</taxon>
        <taxon>Mucoromycota</taxon>
        <taxon>Mucoromycotina</taxon>
        <taxon>Mucoromycetes</taxon>
        <taxon>Mucorales</taxon>
        <taxon>Lichtheimiaceae</taxon>
        <taxon>Lichtheimia</taxon>
    </lineage>
</organism>
<dbReference type="VEuPathDB" id="FungiDB:LCOR_07429.1"/>
<dbReference type="Proteomes" id="UP000027586">
    <property type="component" value="Unassembled WGS sequence"/>
</dbReference>
<dbReference type="EMBL" id="CBTN010000037">
    <property type="protein sequence ID" value="CDH56373.1"/>
    <property type="molecule type" value="Genomic_DNA"/>
</dbReference>
<feature type="transmembrane region" description="Helical" evidence="2">
    <location>
        <begin position="6"/>
        <end position="30"/>
    </location>
</feature>
<gene>
    <name evidence="3" type="ORF">LCOR_07429.1</name>
</gene>
<feature type="region of interest" description="Disordered" evidence="1">
    <location>
        <begin position="83"/>
        <end position="110"/>
    </location>
</feature>